<proteinExistence type="predicted"/>
<dbReference type="GeneID" id="38782775"/>
<gene>
    <name evidence="2" type="ORF">SCP_0803800</name>
</gene>
<protein>
    <submittedName>
        <fullName evidence="2">Uncharacterized protein</fullName>
    </submittedName>
</protein>
<dbReference type="EMBL" id="BFAD01000008">
    <property type="protein sequence ID" value="GBE85858.1"/>
    <property type="molecule type" value="Genomic_DNA"/>
</dbReference>
<keyword evidence="3" id="KW-1185">Reference proteome</keyword>
<evidence type="ECO:0000256" key="1">
    <source>
        <dbReference type="SAM" id="MobiDB-lite"/>
    </source>
</evidence>
<accession>A0A401GUG1</accession>
<name>A0A401GUG1_9APHY</name>
<dbReference type="AlphaFoldDB" id="A0A401GUG1"/>
<dbReference type="OrthoDB" id="10673559at2759"/>
<dbReference type="InParanoid" id="A0A401GUG1"/>
<feature type="compositionally biased region" description="Acidic residues" evidence="1">
    <location>
        <begin position="107"/>
        <end position="120"/>
    </location>
</feature>
<sequence>MPAPSNVNAPQMNQPRLKAVVDDVTDLKAEFARYRSENDRRVQVLHTQNQLQQSELQMLKARLAFAEEALNIEADEGVEQLTEPVDGERAKGGPVNHEPAARSAAGDGDEEAGSGPEDEAAAVLSAAATKSKGIKVCTLLSGK</sequence>
<comment type="caution">
    <text evidence="2">The sequence shown here is derived from an EMBL/GenBank/DDBJ whole genome shotgun (WGS) entry which is preliminary data.</text>
</comment>
<dbReference type="Proteomes" id="UP000287166">
    <property type="component" value="Unassembled WGS sequence"/>
</dbReference>
<organism evidence="2 3">
    <name type="scientific">Sparassis crispa</name>
    <dbReference type="NCBI Taxonomy" id="139825"/>
    <lineage>
        <taxon>Eukaryota</taxon>
        <taxon>Fungi</taxon>
        <taxon>Dikarya</taxon>
        <taxon>Basidiomycota</taxon>
        <taxon>Agaricomycotina</taxon>
        <taxon>Agaricomycetes</taxon>
        <taxon>Polyporales</taxon>
        <taxon>Sparassidaceae</taxon>
        <taxon>Sparassis</taxon>
    </lineage>
</organism>
<dbReference type="RefSeq" id="XP_027616771.1">
    <property type="nucleotide sequence ID" value="XM_027760970.1"/>
</dbReference>
<feature type="region of interest" description="Disordered" evidence="1">
    <location>
        <begin position="75"/>
        <end position="121"/>
    </location>
</feature>
<reference evidence="2 3" key="1">
    <citation type="journal article" date="2018" name="Sci. Rep.">
        <title>Genome sequence of the cauliflower mushroom Sparassis crispa (Hanabiratake) and its association with beneficial usage.</title>
        <authorList>
            <person name="Kiyama R."/>
            <person name="Furutani Y."/>
            <person name="Kawaguchi K."/>
            <person name="Nakanishi T."/>
        </authorList>
    </citation>
    <scope>NUCLEOTIDE SEQUENCE [LARGE SCALE GENOMIC DNA]</scope>
</reference>
<evidence type="ECO:0000313" key="3">
    <source>
        <dbReference type="Proteomes" id="UP000287166"/>
    </source>
</evidence>
<evidence type="ECO:0000313" key="2">
    <source>
        <dbReference type="EMBL" id="GBE85858.1"/>
    </source>
</evidence>